<dbReference type="InterPro" id="IPR006170">
    <property type="entry name" value="PBP/GOBP"/>
</dbReference>
<dbReference type="SMART" id="SM00708">
    <property type="entry name" value="PhBP"/>
    <property type="match status" value="1"/>
</dbReference>
<feature type="chain" id="PRO_5046454591" evidence="1">
    <location>
        <begin position="18"/>
        <end position="159"/>
    </location>
</feature>
<evidence type="ECO:0000313" key="3">
    <source>
        <dbReference type="Proteomes" id="UP000837857"/>
    </source>
</evidence>
<name>A0ABN8HY43_9NEOP</name>
<sequence>MQTYGMLLFLVVSRCACVLIVPAPEVVNAITERIALMMFKCAETLYPGMSILEQVVNYWRSDTDIMDINFGCVAMCSLIKLNLYDGKGQLLEKNMTNFVLAKGADDETVVRLVEVFRNCRPPPAAGFRKNCTDGLHVMKCFRNSMYRLGWAPIVHFGLY</sequence>
<protein>
    <submittedName>
        <fullName evidence="2">Uncharacterized protein</fullName>
    </submittedName>
</protein>
<dbReference type="InterPro" id="IPR036728">
    <property type="entry name" value="PBP_GOBP_sf"/>
</dbReference>
<gene>
    <name evidence="2" type="ORF">IPOD504_LOCUS3464</name>
</gene>
<dbReference type="EMBL" id="OW152826">
    <property type="protein sequence ID" value="CAH2041930.1"/>
    <property type="molecule type" value="Genomic_DNA"/>
</dbReference>
<keyword evidence="3" id="KW-1185">Reference proteome</keyword>
<evidence type="ECO:0000256" key="1">
    <source>
        <dbReference type="SAM" id="SignalP"/>
    </source>
</evidence>
<dbReference type="SUPFAM" id="SSF47565">
    <property type="entry name" value="Insect pheromone/odorant-binding proteins"/>
    <property type="match status" value="1"/>
</dbReference>
<proteinExistence type="predicted"/>
<dbReference type="Gene3D" id="1.10.238.20">
    <property type="entry name" value="Pheromone/general odorant binding protein domain"/>
    <property type="match status" value="1"/>
</dbReference>
<reference evidence="2" key="1">
    <citation type="submission" date="2022-03" db="EMBL/GenBank/DDBJ databases">
        <authorList>
            <person name="Martin H S."/>
        </authorList>
    </citation>
    <scope>NUCLEOTIDE SEQUENCE</scope>
</reference>
<keyword evidence="1" id="KW-0732">Signal</keyword>
<evidence type="ECO:0000313" key="2">
    <source>
        <dbReference type="EMBL" id="CAH2041930.1"/>
    </source>
</evidence>
<dbReference type="Proteomes" id="UP000837857">
    <property type="component" value="Chromosome 14"/>
</dbReference>
<feature type="non-terminal residue" evidence="2">
    <location>
        <position position="159"/>
    </location>
</feature>
<dbReference type="Pfam" id="PF01395">
    <property type="entry name" value="PBP_GOBP"/>
    <property type="match status" value="1"/>
</dbReference>
<organism evidence="2 3">
    <name type="scientific">Iphiclides podalirius</name>
    <name type="common">scarce swallowtail</name>
    <dbReference type="NCBI Taxonomy" id="110791"/>
    <lineage>
        <taxon>Eukaryota</taxon>
        <taxon>Metazoa</taxon>
        <taxon>Ecdysozoa</taxon>
        <taxon>Arthropoda</taxon>
        <taxon>Hexapoda</taxon>
        <taxon>Insecta</taxon>
        <taxon>Pterygota</taxon>
        <taxon>Neoptera</taxon>
        <taxon>Endopterygota</taxon>
        <taxon>Lepidoptera</taxon>
        <taxon>Glossata</taxon>
        <taxon>Ditrysia</taxon>
        <taxon>Papilionoidea</taxon>
        <taxon>Papilionidae</taxon>
        <taxon>Papilioninae</taxon>
        <taxon>Iphiclides</taxon>
    </lineage>
</organism>
<feature type="signal peptide" evidence="1">
    <location>
        <begin position="1"/>
        <end position="17"/>
    </location>
</feature>
<accession>A0ABN8HY43</accession>